<organism evidence="3 5">
    <name type="scientific">Nesterenkonia jeotgali</name>
    <dbReference type="NCBI Taxonomy" id="317018"/>
    <lineage>
        <taxon>Bacteria</taxon>
        <taxon>Bacillati</taxon>
        <taxon>Actinomycetota</taxon>
        <taxon>Actinomycetes</taxon>
        <taxon>Micrococcales</taxon>
        <taxon>Micrococcaceae</taxon>
        <taxon>Nesterenkonia</taxon>
    </lineage>
</organism>
<reference evidence="3" key="2">
    <citation type="submission" date="2015-12" db="EMBL/GenBank/DDBJ databases">
        <authorList>
            <person name="Shamseldin A."/>
            <person name="Moawad H."/>
            <person name="Abd El-Rahim W.M."/>
            <person name="Sadowsky M.J."/>
        </authorList>
    </citation>
    <scope>NUCLEOTIDE SEQUENCE [LARGE SCALE GENOMIC DNA]</scope>
    <source>
        <strain evidence="3">CD08_7</strain>
    </source>
</reference>
<name>A0A0W8IFS5_9MICC</name>
<dbReference type="Gene3D" id="3.10.105.10">
    <property type="entry name" value="Dipeptide-binding Protein, Domain 3"/>
    <property type="match status" value="1"/>
</dbReference>
<dbReference type="CDD" id="cd00995">
    <property type="entry name" value="PBP2_NikA_DppA_OppA_like"/>
    <property type="match status" value="1"/>
</dbReference>
<dbReference type="GO" id="GO:0015833">
    <property type="term" value="P:peptide transport"/>
    <property type="evidence" value="ECO:0007669"/>
    <property type="project" value="TreeGrafter"/>
</dbReference>
<dbReference type="RefSeq" id="WP_058888480.1">
    <property type="nucleotide sequence ID" value="NZ_BAAAKT010000004.1"/>
</dbReference>
<dbReference type="PROSITE" id="PS51257">
    <property type="entry name" value="PROKAR_LIPOPROTEIN"/>
    <property type="match status" value="1"/>
</dbReference>
<reference evidence="4 6" key="3">
    <citation type="submission" date="2020-08" db="EMBL/GenBank/DDBJ databases">
        <title>Sequencing the genomes of 1000 actinobacteria strains.</title>
        <authorList>
            <person name="Klenk H.-P."/>
        </authorList>
    </citation>
    <scope>NUCLEOTIDE SEQUENCE [LARGE SCALE GENOMIC DNA]</scope>
    <source>
        <strain evidence="4 6">DSM 19081</strain>
    </source>
</reference>
<dbReference type="AlphaFoldDB" id="A0A0W8IFS5"/>
<dbReference type="GO" id="GO:0043190">
    <property type="term" value="C:ATP-binding cassette (ABC) transporter complex"/>
    <property type="evidence" value="ECO:0007669"/>
    <property type="project" value="InterPro"/>
</dbReference>
<sequence length="544" mass="60145">MHVNKTSRRSRATGAVAVTAAATLALAACGGGDNGGAGNGEAAEGVEGGGTVSAYNCEPQFLVPANSTEVCGSWVLGSLFTGLTQTDFDTYEPTAGVAESWDTEDNVTWTFTLGEDWTFHDGEEITAQTFVDTYNWAVDPDNAQQSANFFDNFLGYQEVVDGDAEEMEGVRAVDDYTLEIELTEPFSPLPDMLTYTAFYPMPSVAYDDIEAFEQAPVGNGRYMMDGEWEHDQQISVNRYEDWAGENPGLPERIEWMIYADVDTAYLDVQAGNLDILDAAPPNRRTTVEADFGDNAQDFDTSAFTYLGFPLYQEEFQDADVRHALSMAIDRQLIIDNIFDGAQTPAENIIPPDLIAGNENTCEFCQYDPEAAAELYEEAGGPDELTVYFNSGAGHEDWVEAVANQWRDNLGIEDITFESLEFAQYLGLHDEQEITGPYRLGWTLSYPSAQYAMEPIYSTGASSNYADYSSEEFDDLISQANAETDPDTAAELYTDAEAILLEDMPVIPMWFTNYQVVHSDRIDGESLFMDQATFTRLEQVVVTEE</sequence>
<evidence type="ECO:0000313" key="5">
    <source>
        <dbReference type="Proteomes" id="UP000054023"/>
    </source>
</evidence>
<dbReference type="InterPro" id="IPR000914">
    <property type="entry name" value="SBP_5_dom"/>
</dbReference>
<dbReference type="PANTHER" id="PTHR30290:SF83">
    <property type="entry name" value="ABC TRANSPORTER SUBSTRATE-BINDING PROTEIN"/>
    <property type="match status" value="1"/>
</dbReference>
<feature type="domain" description="Solute-binding protein family 5" evidence="2">
    <location>
        <begin position="93"/>
        <end position="462"/>
    </location>
</feature>
<dbReference type="Gene3D" id="3.90.76.10">
    <property type="entry name" value="Dipeptide-binding Protein, Domain 1"/>
    <property type="match status" value="1"/>
</dbReference>
<dbReference type="Proteomes" id="UP000546252">
    <property type="component" value="Unassembled WGS sequence"/>
</dbReference>
<dbReference type="EMBL" id="JACJIH010000001">
    <property type="protein sequence ID" value="MBA8921396.1"/>
    <property type="molecule type" value="Genomic_DNA"/>
</dbReference>
<dbReference type="EMBL" id="LQBM01000003">
    <property type="protein sequence ID" value="KUG58798.1"/>
    <property type="molecule type" value="Genomic_DNA"/>
</dbReference>
<dbReference type="OrthoDB" id="9046151at2"/>
<evidence type="ECO:0000259" key="2">
    <source>
        <dbReference type="Pfam" id="PF00496"/>
    </source>
</evidence>
<evidence type="ECO:0000313" key="3">
    <source>
        <dbReference type="EMBL" id="KUG58798.1"/>
    </source>
</evidence>
<feature type="chain" id="PRO_5033245006" evidence="1">
    <location>
        <begin position="28"/>
        <end position="544"/>
    </location>
</feature>
<dbReference type="InterPro" id="IPR039424">
    <property type="entry name" value="SBP_5"/>
</dbReference>
<dbReference type="InterPro" id="IPR030678">
    <property type="entry name" value="Peptide/Ni-bd"/>
</dbReference>
<evidence type="ECO:0000256" key="1">
    <source>
        <dbReference type="SAM" id="SignalP"/>
    </source>
</evidence>
<reference evidence="5" key="1">
    <citation type="submission" date="2015-12" db="EMBL/GenBank/DDBJ databases">
        <authorList>
            <person name="Nair G.R."/>
            <person name="Kaur G."/>
            <person name="Mayilraj S."/>
        </authorList>
    </citation>
    <scope>NUCLEOTIDE SEQUENCE [LARGE SCALE GENOMIC DNA]</scope>
    <source>
        <strain evidence="5">CD08_7</strain>
    </source>
</reference>
<dbReference type="Proteomes" id="UP000054023">
    <property type="component" value="Unassembled WGS sequence"/>
</dbReference>
<dbReference type="GO" id="GO:0042597">
    <property type="term" value="C:periplasmic space"/>
    <property type="evidence" value="ECO:0007669"/>
    <property type="project" value="UniProtKB-ARBA"/>
</dbReference>
<evidence type="ECO:0000313" key="6">
    <source>
        <dbReference type="Proteomes" id="UP000546252"/>
    </source>
</evidence>
<comment type="caution">
    <text evidence="3">The sequence shown here is derived from an EMBL/GenBank/DDBJ whole genome shotgun (WGS) entry which is preliminary data.</text>
</comment>
<dbReference type="STRING" id="317018.AVL63_01785"/>
<protein>
    <submittedName>
        <fullName evidence="4">Peptide/nickel transport system substrate-binding protein/oligopeptide transport system substrate-binding protein</fullName>
    </submittedName>
</protein>
<dbReference type="PANTHER" id="PTHR30290">
    <property type="entry name" value="PERIPLASMIC BINDING COMPONENT OF ABC TRANSPORTER"/>
    <property type="match status" value="1"/>
</dbReference>
<dbReference type="Pfam" id="PF00496">
    <property type="entry name" value="SBP_bac_5"/>
    <property type="match status" value="1"/>
</dbReference>
<dbReference type="GO" id="GO:1904680">
    <property type="term" value="F:peptide transmembrane transporter activity"/>
    <property type="evidence" value="ECO:0007669"/>
    <property type="project" value="TreeGrafter"/>
</dbReference>
<dbReference type="PIRSF" id="PIRSF002741">
    <property type="entry name" value="MppA"/>
    <property type="match status" value="1"/>
</dbReference>
<accession>A0A0W8IFS5</accession>
<dbReference type="SUPFAM" id="SSF53850">
    <property type="entry name" value="Periplasmic binding protein-like II"/>
    <property type="match status" value="1"/>
</dbReference>
<gene>
    <name evidence="3" type="ORF">AVL63_01785</name>
    <name evidence="4" type="ORF">HNR24_001329</name>
</gene>
<feature type="signal peptide" evidence="1">
    <location>
        <begin position="1"/>
        <end position="27"/>
    </location>
</feature>
<evidence type="ECO:0000313" key="4">
    <source>
        <dbReference type="EMBL" id="MBA8921396.1"/>
    </source>
</evidence>
<keyword evidence="1" id="KW-0732">Signal</keyword>
<keyword evidence="5" id="KW-1185">Reference proteome</keyword>
<dbReference type="Gene3D" id="3.40.190.10">
    <property type="entry name" value="Periplasmic binding protein-like II"/>
    <property type="match status" value="1"/>
</dbReference>
<proteinExistence type="predicted"/>